<evidence type="ECO:0000256" key="1">
    <source>
        <dbReference type="SAM" id="Phobius"/>
    </source>
</evidence>
<protein>
    <recommendedName>
        <fullName evidence="4">Glycosyltransferase RgtA/B/C/D-like domain-containing protein</fullName>
    </recommendedName>
</protein>
<dbReference type="EMBL" id="MFDT01000038">
    <property type="protein sequence ID" value="OGE64799.1"/>
    <property type="molecule type" value="Genomic_DNA"/>
</dbReference>
<dbReference type="AlphaFoldDB" id="A0A1F5MHI5"/>
<evidence type="ECO:0008006" key="4">
    <source>
        <dbReference type="Google" id="ProtNLM"/>
    </source>
</evidence>
<feature type="transmembrane region" description="Helical" evidence="1">
    <location>
        <begin position="206"/>
        <end position="223"/>
    </location>
</feature>
<feature type="transmembrane region" description="Helical" evidence="1">
    <location>
        <begin position="262"/>
        <end position="285"/>
    </location>
</feature>
<proteinExistence type="predicted"/>
<name>A0A1F5MHI5_9BACT</name>
<keyword evidence="1" id="KW-0812">Transmembrane</keyword>
<feature type="transmembrane region" description="Helical" evidence="1">
    <location>
        <begin position="69"/>
        <end position="95"/>
    </location>
</feature>
<evidence type="ECO:0000313" key="3">
    <source>
        <dbReference type="Proteomes" id="UP000178859"/>
    </source>
</evidence>
<keyword evidence="1" id="KW-1133">Transmembrane helix</keyword>
<keyword evidence="1" id="KW-0472">Membrane</keyword>
<sequence>MIYFAGSFGWIVEFLRERHIGGESAFWANQAISFNLNPPFAISLVIIIALFHILFNLSDSSRFRNISLAILLAGSLIGFKSYGAILVLAAFLLTGLLKRNWSYLIIFAGAILVSLLIFLPNFDLTSTLLVFAPFWFIHSMIDSPDRVGWVRLSLAREVGITTHNWFKFILAEALSLAIFIAGNLGLRIISLISLIKIKNIIKDEKILFIFIFALLSFMIPILFIQSGNPWNTIQFSYYGIYIAALVSGVVLSKVLKLPKYILVPVILIILILAPINSLVTANGYFGKTPHAFISSKELAGLQFLSGQPDGVVLTYPYDNKLKQKLSEPWPLLVYDSTAYVSALSQKAVYLEDEPQNQILLTDYKKRLVASKDFSLKPISEEVKFLLENNIKYVYLPKIFNVRLDESTKLIKNIFENEEVVIYKLNI</sequence>
<feature type="transmembrane region" description="Helical" evidence="1">
    <location>
        <begin position="101"/>
        <end position="119"/>
    </location>
</feature>
<feature type="transmembrane region" description="Helical" evidence="1">
    <location>
        <begin position="40"/>
        <end position="57"/>
    </location>
</feature>
<organism evidence="2 3">
    <name type="scientific">Candidatus Daviesbacteria bacterium RIFCSPLOWO2_02_FULL_36_7</name>
    <dbReference type="NCBI Taxonomy" id="1797792"/>
    <lineage>
        <taxon>Bacteria</taxon>
        <taxon>Candidatus Daviesiibacteriota</taxon>
    </lineage>
</organism>
<gene>
    <name evidence="2" type="ORF">A3I48_00560</name>
</gene>
<feature type="transmembrane region" description="Helical" evidence="1">
    <location>
        <begin position="173"/>
        <end position="194"/>
    </location>
</feature>
<feature type="transmembrane region" description="Helical" evidence="1">
    <location>
        <begin position="235"/>
        <end position="255"/>
    </location>
</feature>
<comment type="caution">
    <text evidence="2">The sequence shown here is derived from an EMBL/GenBank/DDBJ whole genome shotgun (WGS) entry which is preliminary data.</text>
</comment>
<dbReference type="Proteomes" id="UP000178859">
    <property type="component" value="Unassembled WGS sequence"/>
</dbReference>
<reference evidence="2 3" key="1">
    <citation type="journal article" date="2016" name="Nat. Commun.">
        <title>Thousands of microbial genomes shed light on interconnected biogeochemical processes in an aquifer system.</title>
        <authorList>
            <person name="Anantharaman K."/>
            <person name="Brown C.T."/>
            <person name="Hug L.A."/>
            <person name="Sharon I."/>
            <person name="Castelle C.J."/>
            <person name="Probst A.J."/>
            <person name="Thomas B.C."/>
            <person name="Singh A."/>
            <person name="Wilkins M.J."/>
            <person name="Karaoz U."/>
            <person name="Brodie E.L."/>
            <person name="Williams K.H."/>
            <person name="Hubbard S.S."/>
            <person name="Banfield J.F."/>
        </authorList>
    </citation>
    <scope>NUCLEOTIDE SEQUENCE [LARGE SCALE GENOMIC DNA]</scope>
</reference>
<accession>A0A1F5MHI5</accession>
<evidence type="ECO:0000313" key="2">
    <source>
        <dbReference type="EMBL" id="OGE64799.1"/>
    </source>
</evidence>